<dbReference type="EMBL" id="JBHRYO010000002">
    <property type="protein sequence ID" value="MFC3757930.1"/>
    <property type="molecule type" value="Genomic_DNA"/>
</dbReference>
<organism evidence="1 2">
    <name type="scientific">Chryseobacterium tructae</name>
    <dbReference type="NCBI Taxonomy" id="1037380"/>
    <lineage>
        <taxon>Bacteria</taxon>
        <taxon>Pseudomonadati</taxon>
        <taxon>Bacteroidota</taxon>
        <taxon>Flavobacteriia</taxon>
        <taxon>Flavobacteriales</taxon>
        <taxon>Weeksellaceae</taxon>
        <taxon>Chryseobacterium group</taxon>
        <taxon>Chryseobacterium</taxon>
    </lineage>
</organism>
<comment type="caution">
    <text evidence="1">The sequence shown here is derived from an EMBL/GenBank/DDBJ whole genome shotgun (WGS) entry which is preliminary data.</text>
</comment>
<accession>A0ABV7Y156</accession>
<gene>
    <name evidence="1" type="ORF">ACFONJ_18270</name>
</gene>
<keyword evidence="2" id="KW-1185">Reference proteome</keyword>
<reference evidence="2" key="1">
    <citation type="journal article" date="2019" name="Int. J. Syst. Evol. Microbiol.">
        <title>The Global Catalogue of Microorganisms (GCM) 10K type strain sequencing project: providing services to taxonomists for standard genome sequencing and annotation.</title>
        <authorList>
            <consortium name="The Broad Institute Genomics Platform"/>
            <consortium name="The Broad Institute Genome Sequencing Center for Infectious Disease"/>
            <person name="Wu L."/>
            <person name="Ma J."/>
        </authorList>
    </citation>
    <scope>NUCLEOTIDE SEQUENCE [LARGE SCALE GENOMIC DNA]</scope>
    <source>
        <strain evidence="2">CECT 7798</strain>
    </source>
</reference>
<evidence type="ECO:0000313" key="1">
    <source>
        <dbReference type="EMBL" id="MFC3757930.1"/>
    </source>
</evidence>
<proteinExistence type="predicted"/>
<evidence type="ECO:0000313" key="2">
    <source>
        <dbReference type="Proteomes" id="UP001595735"/>
    </source>
</evidence>
<dbReference type="Proteomes" id="UP001595735">
    <property type="component" value="Unassembled WGS sequence"/>
</dbReference>
<name>A0ABV7Y156_9FLAO</name>
<sequence length="267" mass="28552">MKNNFFVIVTLFFGLFSYAQVGINIDQPQATLDVSDPNTNPNLAVGMIAPRVTGNELKAKDTAYGNDQAGSFVYVSEKVATMSVKTAAITAPGYYYFDGSVWVGLKAGSQSMTDASRFLGGTVYVRFNSLQNSTNNYLPNSQIIGGAPGQRYNVGTVQTTSSKGGIDSAKGTGYKISNPSDGVFDIMFDTPLTEIYGISTNIVDAYGQSGGGINTGDYPDSRFPGTRLKTNDNTQVAFLSNSVIRIKTGDQFGKSSNRPFTFIVSGR</sequence>
<dbReference type="RefSeq" id="WP_290299471.1">
    <property type="nucleotide sequence ID" value="NZ_JAUFQR010000001.1"/>
</dbReference>
<protein>
    <submittedName>
        <fullName evidence="1">Uncharacterized protein</fullName>
    </submittedName>
</protein>